<name>A0A0D1L703_9MYCO</name>
<organism evidence="1 2">
    <name type="scientific">Mycolicibacterium llatzerense</name>
    <dbReference type="NCBI Taxonomy" id="280871"/>
    <lineage>
        <taxon>Bacteria</taxon>
        <taxon>Bacillati</taxon>
        <taxon>Actinomycetota</taxon>
        <taxon>Actinomycetes</taxon>
        <taxon>Mycobacteriales</taxon>
        <taxon>Mycobacteriaceae</taxon>
        <taxon>Mycolicibacterium</taxon>
    </lineage>
</organism>
<dbReference type="Pfam" id="PF13489">
    <property type="entry name" value="Methyltransf_23"/>
    <property type="match status" value="1"/>
</dbReference>
<sequence length="224" mass="24395">MTSPRSESQRDVWANYAGKGAAYFGSERADYVAALPRDANVLEIGCGSGATGELALSLGRAATYCGVELEPSAGMSAAAKLTEVVVGDVEAIDLPWTPGSFDALILSEVLEHLRDPWATLSKLRPLLSPGAVVYASSPNVAHQRIIRMLIAGDWRLEKEGPMDATHLRWFTPSSYAAMFAECGFVVDVVQPLSPLTTKQRMLSALTRRPHLFWWQIDLRAHIPS</sequence>
<evidence type="ECO:0008006" key="3">
    <source>
        <dbReference type="Google" id="ProtNLM"/>
    </source>
</evidence>
<dbReference type="RefSeq" id="WP_043391042.1">
    <property type="nucleotide sequence ID" value="NZ_JXST01000015.1"/>
</dbReference>
<keyword evidence="2" id="KW-1185">Reference proteome</keyword>
<accession>A0A0D1L703</accession>
<evidence type="ECO:0000313" key="2">
    <source>
        <dbReference type="Proteomes" id="UP000032221"/>
    </source>
</evidence>
<dbReference type="PANTHER" id="PTHR43861">
    <property type="entry name" value="TRANS-ACONITATE 2-METHYLTRANSFERASE-RELATED"/>
    <property type="match status" value="1"/>
</dbReference>
<dbReference type="STRING" id="280871.TL10_12655"/>
<dbReference type="OrthoDB" id="3779937at2"/>
<dbReference type="EMBL" id="JXST01000015">
    <property type="protein sequence ID" value="KIU16685.1"/>
    <property type="molecule type" value="Genomic_DNA"/>
</dbReference>
<protein>
    <recommendedName>
        <fullName evidence="3">SAM-dependent methyltransferase</fullName>
    </recommendedName>
</protein>
<dbReference type="SUPFAM" id="SSF53335">
    <property type="entry name" value="S-adenosyl-L-methionine-dependent methyltransferases"/>
    <property type="match status" value="1"/>
</dbReference>
<evidence type="ECO:0000313" key="1">
    <source>
        <dbReference type="EMBL" id="KIU16685.1"/>
    </source>
</evidence>
<dbReference type="Gene3D" id="3.40.50.150">
    <property type="entry name" value="Vaccinia Virus protein VP39"/>
    <property type="match status" value="1"/>
</dbReference>
<reference evidence="1 2" key="1">
    <citation type="submission" date="2015-01" db="EMBL/GenBank/DDBJ databases">
        <title>Genome sequence of Mycobacterium llatzerense and Mycobacterium immunogenum recovered from brain abscess.</title>
        <authorList>
            <person name="Greninger A.L."/>
            <person name="Langelier C."/>
            <person name="Cunningham G."/>
            <person name="Chiu C.Y."/>
            <person name="Miller S."/>
        </authorList>
    </citation>
    <scope>NUCLEOTIDE SEQUENCE [LARGE SCALE GENOMIC DNA]</scope>
    <source>
        <strain evidence="1 2">CLUC14</strain>
    </source>
</reference>
<dbReference type="Proteomes" id="UP000032221">
    <property type="component" value="Unassembled WGS sequence"/>
</dbReference>
<proteinExistence type="predicted"/>
<dbReference type="CDD" id="cd02440">
    <property type="entry name" value="AdoMet_MTases"/>
    <property type="match status" value="1"/>
</dbReference>
<comment type="caution">
    <text evidence="1">The sequence shown here is derived from an EMBL/GenBank/DDBJ whole genome shotgun (WGS) entry which is preliminary data.</text>
</comment>
<dbReference type="InterPro" id="IPR029063">
    <property type="entry name" value="SAM-dependent_MTases_sf"/>
</dbReference>
<dbReference type="AlphaFoldDB" id="A0A0D1L703"/>
<dbReference type="PATRIC" id="fig|280871.6.peg.2628"/>
<gene>
    <name evidence="1" type="ORF">TL10_12655</name>
</gene>